<dbReference type="InterPro" id="IPR044946">
    <property type="entry name" value="Restrct_endonuc_typeI_TRD_sf"/>
</dbReference>
<dbReference type="InterPro" id="IPR051212">
    <property type="entry name" value="Type-I_RE_S_subunit"/>
</dbReference>
<evidence type="ECO:0000256" key="2">
    <source>
        <dbReference type="ARBA" id="ARBA00022747"/>
    </source>
</evidence>
<evidence type="ECO:0000256" key="1">
    <source>
        <dbReference type="ARBA" id="ARBA00010923"/>
    </source>
</evidence>
<organism evidence="5 6">
    <name type="scientific">Neisseria shayeganii</name>
    <dbReference type="NCBI Taxonomy" id="607712"/>
    <lineage>
        <taxon>Bacteria</taxon>
        <taxon>Pseudomonadati</taxon>
        <taxon>Pseudomonadota</taxon>
        <taxon>Betaproteobacteria</taxon>
        <taxon>Neisseriales</taxon>
        <taxon>Neisseriaceae</taxon>
        <taxon>Neisseria</taxon>
    </lineage>
</organism>
<keyword evidence="2" id="KW-0680">Restriction system</keyword>
<evidence type="ECO:0000256" key="3">
    <source>
        <dbReference type="ARBA" id="ARBA00023125"/>
    </source>
</evidence>
<dbReference type="InterPro" id="IPR000055">
    <property type="entry name" value="Restrct_endonuc_typeI_TRD"/>
</dbReference>
<comment type="similarity">
    <text evidence="1">Belongs to the type-I restriction system S methylase family.</text>
</comment>
<dbReference type="Gene3D" id="3.90.220.20">
    <property type="entry name" value="DNA methylase specificity domains"/>
    <property type="match status" value="2"/>
</dbReference>
<dbReference type="PANTHER" id="PTHR43140:SF1">
    <property type="entry name" value="TYPE I RESTRICTION ENZYME ECOKI SPECIFICITY SUBUNIT"/>
    <property type="match status" value="1"/>
</dbReference>
<dbReference type="REBASE" id="432226">
    <property type="entry name" value="S.Nsh22244ORF11120P"/>
</dbReference>
<name>A0A7D7N5T8_9NEIS</name>
<dbReference type="Proteomes" id="UP000514752">
    <property type="component" value="Chromosome"/>
</dbReference>
<dbReference type="PANTHER" id="PTHR43140">
    <property type="entry name" value="TYPE-1 RESTRICTION ENZYME ECOKI SPECIFICITY PROTEIN"/>
    <property type="match status" value="1"/>
</dbReference>
<dbReference type="GO" id="GO:0004519">
    <property type="term" value="F:endonuclease activity"/>
    <property type="evidence" value="ECO:0007669"/>
    <property type="project" value="UniProtKB-KW"/>
</dbReference>
<dbReference type="SUPFAM" id="SSF116734">
    <property type="entry name" value="DNA methylase specificity domain"/>
    <property type="match status" value="2"/>
</dbReference>
<dbReference type="EMBL" id="CP059567">
    <property type="protein sequence ID" value="QMT40363.1"/>
    <property type="molecule type" value="Genomic_DNA"/>
</dbReference>
<evidence type="ECO:0000313" key="5">
    <source>
        <dbReference type="EMBL" id="QMT40363.1"/>
    </source>
</evidence>
<protein>
    <submittedName>
        <fullName evidence="5">Restriction endonuclease subunit S</fullName>
    </submittedName>
</protein>
<sequence length="488" mass="53594">MHTPQLADNLRRALLQAAIEGKLSERQADDGHARDLLKQIQAEKAALVKAGRLKKSKALPEIGEDEKPFTIPENWVWVRLGEVIFLKSGQDLTPSEYSSTADGIPYITGASHFNNGQLNISRWTKFPRSVAEKGSLLFTCKGTVGEMAFLQEEKAHIARQVMAITSVGNKVELAFIKIILQSYVTQIKAGAKSMIPGIGRDDLLLLLIPLPPLAEQARIVAKLDALLAETDALKAQETTLADVQKNFPKMLRASLLQAAIEGKLTERESGDGHAQELLAAIQAEKTALIKAGRLKKSKGLPEIDDDEKPFAIPENWVWVRLGEIAQINPRNKADDETVAAFVPMNLLNGGFQNSFSFEERAWKAIKKGYTHFAENDVVIAKITPCFQNRKSAVMRGLPNKIGAGTTELHVLRPYSEKVMPEYLLLIAKNAAFISDGVANFTGTAGQQRVSSTFVENYPIPLPPLAEQVRIVAKLDALLAQIEPLENLS</sequence>
<dbReference type="RefSeq" id="WP_182122041.1">
    <property type="nucleotide sequence ID" value="NZ_CP059567.1"/>
</dbReference>
<accession>A0A7D7N5T8</accession>
<dbReference type="GO" id="GO:0003677">
    <property type="term" value="F:DNA binding"/>
    <property type="evidence" value="ECO:0007669"/>
    <property type="project" value="UniProtKB-KW"/>
</dbReference>
<dbReference type="Pfam" id="PF01420">
    <property type="entry name" value="Methylase_S"/>
    <property type="match status" value="2"/>
</dbReference>
<evidence type="ECO:0000259" key="4">
    <source>
        <dbReference type="Pfam" id="PF01420"/>
    </source>
</evidence>
<reference evidence="5 6" key="1">
    <citation type="submission" date="2020-07" db="EMBL/GenBank/DDBJ databases">
        <title>Genomic diversity of species in the Neisseriaceae family.</title>
        <authorList>
            <person name="Vincent A.T."/>
            <person name="Bernet E."/>
            <person name="Veyrier F.J."/>
        </authorList>
    </citation>
    <scope>NUCLEOTIDE SEQUENCE [LARGE SCALE GENOMIC DNA]</scope>
    <source>
        <strain evidence="5 6">DSM 22244</strain>
    </source>
</reference>
<gene>
    <name evidence="5" type="ORF">H3L94_11115</name>
</gene>
<keyword evidence="5" id="KW-0540">Nuclease</keyword>
<dbReference type="GO" id="GO:0009307">
    <property type="term" value="P:DNA restriction-modification system"/>
    <property type="evidence" value="ECO:0007669"/>
    <property type="project" value="UniProtKB-KW"/>
</dbReference>
<dbReference type="AlphaFoldDB" id="A0A7D7N5T8"/>
<keyword evidence="5" id="KW-0378">Hydrolase</keyword>
<proteinExistence type="inferred from homology"/>
<keyword evidence="3" id="KW-0238">DNA-binding</keyword>
<dbReference type="KEGG" id="nsg:H3L94_11115"/>
<keyword evidence="5" id="KW-0255">Endonuclease</keyword>
<dbReference type="CDD" id="cd17260">
    <property type="entry name" value="RMtype1_S_EcoEI-TRD1-CR1_like"/>
    <property type="match status" value="1"/>
</dbReference>
<evidence type="ECO:0000313" key="6">
    <source>
        <dbReference type="Proteomes" id="UP000514752"/>
    </source>
</evidence>
<feature type="domain" description="Type I restriction modification DNA specificity" evidence="4">
    <location>
        <begin position="313"/>
        <end position="482"/>
    </location>
</feature>
<feature type="domain" description="Type I restriction modification DNA specificity" evidence="4">
    <location>
        <begin position="72"/>
        <end position="237"/>
    </location>
</feature>